<dbReference type="EMBL" id="VSRR010001681">
    <property type="protein sequence ID" value="MPC27011.1"/>
    <property type="molecule type" value="Genomic_DNA"/>
</dbReference>
<feature type="compositionally biased region" description="Pro residues" evidence="1">
    <location>
        <begin position="53"/>
        <end position="63"/>
    </location>
</feature>
<reference evidence="2 3" key="1">
    <citation type="submission" date="2019-05" db="EMBL/GenBank/DDBJ databases">
        <title>Another draft genome of Portunus trituberculatus and its Hox gene families provides insights of decapod evolution.</title>
        <authorList>
            <person name="Jeong J.-H."/>
            <person name="Song I."/>
            <person name="Kim S."/>
            <person name="Choi T."/>
            <person name="Kim D."/>
            <person name="Ryu S."/>
            <person name="Kim W."/>
        </authorList>
    </citation>
    <scope>NUCLEOTIDE SEQUENCE [LARGE SCALE GENOMIC DNA]</scope>
    <source>
        <tissue evidence="2">Muscle</tissue>
    </source>
</reference>
<proteinExistence type="predicted"/>
<name>A0A5B7DZ86_PORTR</name>
<gene>
    <name evidence="2" type="ORF">E2C01_020163</name>
</gene>
<evidence type="ECO:0000313" key="2">
    <source>
        <dbReference type="EMBL" id="MPC27011.1"/>
    </source>
</evidence>
<comment type="caution">
    <text evidence="2">The sequence shown here is derived from an EMBL/GenBank/DDBJ whole genome shotgun (WGS) entry which is preliminary data.</text>
</comment>
<dbReference type="AlphaFoldDB" id="A0A5B7DZ86"/>
<organism evidence="2 3">
    <name type="scientific">Portunus trituberculatus</name>
    <name type="common">Swimming crab</name>
    <name type="synonym">Neptunus trituberculatus</name>
    <dbReference type="NCBI Taxonomy" id="210409"/>
    <lineage>
        <taxon>Eukaryota</taxon>
        <taxon>Metazoa</taxon>
        <taxon>Ecdysozoa</taxon>
        <taxon>Arthropoda</taxon>
        <taxon>Crustacea</taxon>
        <taxon>Multicrustacea</taxon>
        <taxon>Malacostraca</taxon>
        <taxon>Eumalacostraca</taxon>
        <taxon>Eucarida</taxon>
        <taxon>Decapoda</taxon>
        <taxon>Pleocyemata</taxon>
        <taxon>Brachyura</taxon>
        <taxon>Eubrachyura</taxon>
        <taxon>Portunoidea</taxon>
        <taxon>Portunidae</taxon>
        <taxon>Portuninae</taxon>
        <taxon>Portunus</taxon>
    </lineage>
</organism>
<keyword evidence="3" id="KW-1185">Reference proteome</keyword>
<evidence type="ECO:0000313" key="3">
    <source>
        <dbReference type="Proteomes" id="UP000324222"/>
    </source>
</evidence>
<sequence>MAVEDGACGSKRSALLPRSGACVCACVVGFLRDTTQTSVDTEASVAPRKSNPSPDPPPSPTLPPADGLTLTTNSSLPGEAQRPWE</sequence>
<feature type="region of interest" description="Disordered" evidence="1">
    <location>
        <begin position="36"/>
        <end position="85"/>
    </location>
</feature>
<accession>A0A5B7DZ86</accession>
<protein>
    <submittedName>
        <fullName evidence="2">Uncharacterized protein</fullName>
    </submittedName>
</protein>
<dbReference type="Proteomes" id="UP000324222">
    <property type="component" value="Unassembled WGS sequence"/>
</dbReference>
<evidence type="ECO:0000256" key="1">
    <source>
        <dbReference type="SAM" id="MobiDB-lite"/>
    </source>
</evidence>